<feature type="domain" description="DUF6817" evidence="1">
    <location>
        <begin position="19"/>
        <end position="100"/>
    </location>
</feature>
<evidence type="ECO:0000313" key="2">
    <source>
        <dbReference type="EMBL" id="NII05497.1"/>
    </source>
</evidence>
<evidence type="ECO:0000259" key="1">
    <source>
        <dbReference type="Pfam" id="PF20680"/>
    </source>
</evidence>
<keyword evidence="3" id="KW-1185">Reference proteome</keyword>
<sequence>MTTIEAHAERETLLGRLFVLGAQAQAHGSRTLDAHLAGTYDILLRWGAAPSTCVAGMFHSVYGTNAFRHRCLSGDERGTLEGFIGTDAERLVYLFSVSDRPAALIQALSYDGDAPTLVHRVTGEAIAVTRDELHELLAIECANLLEQRATAGFLEKIVGLSDEQRIALVGRAAARDLVSHVRPEAP</sequence>
<proteinExistence type="predicted"/>
<dbReference type="Pfam" id="PF20680">
    <property type="entry name" value="DUF6817"/>
    <property type="match status" value="1"/>
</dbReference>
<gene>
    <name evidence="2" type="ORF">HBF25_03725</name>
</gene>
<name>A0A7X5ZH72_9GAMM</name>
<dbReference type="EMBL" id="JAARLZ010000002">
    <property type="protein sequence ID" value="NII05497.1"/>
    <property type="molecule type" value="Genomic_DNA"/>
</dbReference>
<dbReference type="PANTHER" id="PTHR37391:SF2">
    <property type="entry name" value="E3 UBIQUITIN-PROTEIN LIGASE"/>
    <property type="match status" value="1"/>
</dbReference>
<dbReference type="Proteomes" id="UP000490980">
    <property type="component" value="Unassembled WGS sequence"/>
</dbReference>
<comment type="caution">
    <text evidence="2">The sequence shown here is derived from an EMBL/GenBank/DDBJ whole genome shotgun (WGS) entry which is preliminary data.</text>
</comment>
<accession>A0A7X5ZH72</accession>
<reference evidence="2 3" key="1">
    <citation type="submission" date="2020-03" db="EMBL/GenBank/DDBJ databases">
        <authorList>
            <person name="Lai Q."/>
        </authorList>
    </citation>
    <scope>NUCLEOTIDE SEQUENCE [LARGE SCALE GENOMIC DNA]</scope>
    <source>
        <strain evidence="2 3">CCUG 25036</strain>
    </source>
</reference>
<dbReference type="RefSeq" id="WP_166946603.1">
    <property type="nucleotide sequence ID" value="NZ_JAARLZ010000002.1"/>
</dbReference>
<dbReference type="InterPro" id="IPR049202">
    <property type="entry name" value="DUF6817"/>
</dbReference>
<evidence type="ECO:0000313" key="3">
    <source>
        <dbReference type="Proteomes" id="UP000490980"/>
    </source>
</evidence>
<dbReference type="PANTHER" id="PTHR37391">
    <property type="entry name" value="E3 UBIQUITIN-PROTEIN LIGASE"/>
    <property type="match status" value="1"/>
</dbReference>
<organism evidence="2 3">
    <name type="scientific">Luteibacter anthropi</name>
    <dbReference type="NCBI Taxonomy" id="564369"/>
    <lineage>
        <taxon>Bacteria</taxon>
        <taxon>Pseudomonadati</taxon>
        <taxon>Pseudomonadota</taxon>
        <taxon>Gammaproteobacteria</taxon>
        <taxon>Lysobacterales</taxon>
        <taxon>Rhodanobacteraceae</taxon>
        <taxon>Luteibacter</taxon>
    </lineage>
</organism>
<dbReference type="AlphaFoldDB" id="A0A7X5ZH72"/>
<protein>
    <recommendedName>
        <fullName evidence="1">DUF6817 domain-containing protein</fullName>
    </recommendedName>
</protein>